<dbReference type="InterPro" id="IPR039424">
    <property type="entry name" value="SBP_5"/>
</dbReference>
<evidence type="ECO:0000313" key="8">
    <source>
        <dbReference type="Proteomes" id="UP000050497"/>
    </source>
</evidence>
<dbReference type="InterPro" id="IPR030678">
    <property type="entry name" value="Peptide/Ni-bd"/>
</dbReference>
<name>A0A0P7X5M4_9HYPH</name>
<dbReference type="PANTHER" id="PTHR30290">
    <property type="entry name" value="PERIPLASMIC BINDING COMPONENT OF ABC TRANSPORTER"/>
    <property type="match status" value="1"/>
</dbReference>
<dbReference type="OrthoDB" id="9803988at2"/>
<dbReference type="RefSeq" id="WP_074444752.1">
    <property type="nucleotide sequence ID" value="NZ_FMBM01000002.1"/>
</dbReference>
<evidence type="ECO:0000256" key="4">
    <source>
        <dbReference type="SAM" id="SignalP"/>
    </source>
</evidence>
<comment type="caution">
    <text evidence="6">The sequence shown here is derived from an EMBL/GenBank/DDBJ whole genome shotgun (WGS) entry which is preliminary data.</text>
</comment>
<evidence type="ECO:0000256" key="2">
    <source>
        <dbReference type="ARBA" id="ARBA00005695"/>
    </source>
</evidence>
<dbReference type="Proteomes" id="UP000182800">
    <property type="component" value="Unassembled WGS sequence"/>
</dbReference>
<evidence type="ECO:0000313" key="9">
    <source>
        <dbReference type="Proteomes" id="UP000182800"/>
    </source>
</evidence>
<accession>A0A0P7X5M4</accession>
<dbReference type="SUPFAM" id="SSF53850">
    <property type="entry name" value="Periplasmic binding protein-like II"/>
    <property type="match status" value="1"/>
</dbReference>
<dbReference type="AlphaFoldDB" id="A0A0P7X5M4"/>
<reference evidence="7 9" key="2">
    <citation type="submission" date="2016-08" db="EMBL/GenBank/DDBJ databases">
        <authorList>
            <person name="Varghese N."/>
            <person name="Submissions Spin"/>
        </authorList>
    </citation>
    <scope>NUCLEOTIDE SEQUENCE [LARGE SCALE GENOMIC DNA]</scope>
    <source>
        <strain evidence="7 9">HL-109</strain>
    </source>
</reference>
<proteinExistence type="inferred from homology"/>
<dbReference type="GO" id="GO:0015833">
    <property type="term" value="P:peptide transport"/>
    <property type="evidence" value="ECO:0007669"/>
    <property type="project" value="TreeGrafter"/>
</dbReference>
<feature type="domain" description="Solute-binding protein family 5" evidence="5">
    <location>
        <begin position="81"/>
        <end position="429"/>
    </location>
</feature>
<dbReference type="CDD" id="cd08517">
    <property type="entry name" value="PBP2_NikA_DppA_OppA_like_13"/>
    <property type="match status" value="1"/>
</dbReference>
<dbReference type="PIRSF" id="PIRSF002741">
    <property type="entry name" value="MppA"/>
    <property type="match status" value="1"/>
</dbReference>
<dbReference type="Pfam" id="PF00496">
    <property type="entry name" value="SBP_bac_5"/>
    <property type="match status" value="1"/>
</dbReference>
<protein>
    <submittedName>
        <fullName evidence="6">Peptide/nickel transport system substrate-binding protein</fullName>
    </submittedName>
</protein>
<dbReference type="Proteomes" id="UP000050497">
    <property type="component" value="Unassembled WGS sequence"/>
</dbReference>
<evidence type="ECO:0000256" key="1">
    <source>
        <dbReference type="ARBA" id="ARBA00004418"/>
    </source>
</evidence>
<feature type="chain" id="PRO_5006145086" evidence="4">
    <location>
        <begin position="26"/>
        <end position="528"/>
    </location>
</feature>
<dbReference type="GO" id="GO:0030288">
    <property type="term" value="C:outer membrane-bounded periplasmic space"/>
    <property type="evidence" value="ECO:0007669"/>
    <property type="project" value="UniProtKB-ARBA"/>
</dbReference>
<organism evidence="6 8">
    <name type="scientific">Saliniramus fredricksonii</name>
    <dbReference type="NCBI Taxonomy" id="1653334"/>
    <lineage>
        <taxon>Bacteria</taxon>
        <taxon>Pseudomonadati</taxon>
        <taxon>Pseudomonadota</taxon>
        <taxon>Alphaproteobacteria</taxon>
        <taxon>Hyphomicrobiales</taxon>
        <taxon>Salinarimonadaceae</taxon>
        <taxon>Saliniramus</taxon>
    </lineage>
</organism>
<gene>
    <name evidence="7" type="ORF">GA0071312_1881</name>
    <name evidence="6" type="ORF">HLUCCO17_11495</name>
</gene>
<dbReference type="EMBL" id="FMBM01000002">
    <property type="protein sequence ID" value="SCC80951.1"/>
    <property type="molecule type" value="Genomic_DNA"/>
</dbReference>
<reference evidence="6 8" key="1">
    <citation type="submission" date="2015-09" db="EMBL/GenBank/DDBJ databases">
        <title>Identification and resolution of microdiversity through metagenomic sequencing of parallel consortia.</title>
        <authorList>
            <person name="Nelson W.C."/>
            <person name="Romine M.F."/>
            <person name="Lindemann S.R."/>
        </authorList>
    </citation>
    <scope>NUCLEOTIDE SEQUENCE [LARGE SCALE GENOMIC DNA]</scope>
    <source>
        <strain evidence="6">HL-109</strain>
    </source>
</reference>
<comment type="subcellular location">
    <subcellularLocation>
        <location evidence="1">Periplasm</location>
    </subcellularLocation>
</comment>
<evidence type="ECO:0000256" key="3">
    <source>
        <dbReference type="ARBA" id="ARBA00022729"/>
    </source>
</evidence>
<comment type="similarity">
    <text evidence="2">Belongs to the bacterial solute-binding protein 5 family.</text>
</comment>
<dbReference type="PANTHER" id="PTHR30290:SF38">
    <property type="entry name" value="D,D-DIPEPTIDE-BINDING PERIPLASMIC PROTEIN DDPA-RELATED"/>
    <property type="match status" value="1"/>
</dbReference>
<evidence type="ECO:0000259" key="5">
    <source>
        <dbReference type="Pfam" id="PF00496"/>
    </source>
</evidence>
<dbReference type="STRING" id="1653334.GA0071312_1881"/>
<dbReference type="PATRIC" id="fig|1653334.4.peg.27"/>
<keyword evidence="3 4" id="KW-0732">Signal</keyword>
<keyword evidence="9" id="KW-1185">Reference proteome</keyword>
<dbReference type="Gene3D" id="3.10.105.10">
    <property type="entry name" value="Dipeptide-binding Protein, Domain 3"/>
    <property type="match status" value="1"/>
</dbReference>
<dbReference type="GO" id="GO:0043190">
    <property type="term" value="C:ATP-binding cassette (ABC) transporter complex"/>
    <property type="evidence" value="ECO:0007669"/>
    <property type="project" value="InterPro"/>
</dbReference>
<sequence>MIQKKTGRALATTALALLLSAGVVAMQPQDAKAQPQSGGTVQLAVTPEPPSLMLGLFQNGPTQMIAGDIYESLLRYDTDLTPQPSLAESWEISDDQLVYTFKLREGVLWHDGEPFTADDVVFSLDVFLREVHPRWRPTVDAQVASIEKTGDYEVTITLNEPFEPIMLSFEVGTTPIIPAHIYEGTDYRANEMNATPIGTGPMKFVEWESGSYVHLERNEDYYLEGQPYIDEVFYRFIPDAASRAVAFETGDIDVLTGGSVEIFDVPRLAEQDNVCVTTDGWEMFSPHAWIALNVREGALAEKSFRQAMMYAIDREFAQEVVWSGYGTVANSPISSRTLFHSDDLPEYNYDRDRARELIAESGYDGETLDFMVLPYGETWTRWAEATRQDLEDVGINVNLVTTDVPGWTERLGSFNFEMTHNFLYQYGDPALGVARSYVSSNIVEGNPFSNVMGYANEEVDRLFAEAANAPSEERPALYQEVQEILVDELPVLWMIEMDFPTVYRCDLQDFITTAIGVNDTFRDAWLQQ</sequence>
<dbReference type="GO" id="GO:1904680">
    <property type="term" value="F:peptide transmembrane transporter activity"/>
    <property type="evidence" value="ECO:0007669"/>
    <property type="project" value="TreeGrafter"/>
</dbReference>
<evidence type="ECO:0000313" key="6">
    <source>
        <dbReference type="EMBL" id="KPQ10215.1"/>
    </source>
</evidence>
<dbReference type="EMBL" id="LJSX01000017">
    <property type="protein sequence ID" value="KPQ10215.1"/>
    <property type="molecule type" value="Genomic_DNA"/>
</dbReference>
<evidence type="ECO:0000313" key="7">
    <source>
        <dbReference type="EMBL" id="SCC80951.1"/>
    </source>
</evidence>
<dbReference type="InterPro" id="IPR000914">
    <property type="entry name" value="SBP_5_dom"/>
</dbReference>
<feature type="signal peptide" evidence="4">
    <location>
        <begin position="1"/>
        <end position="25"/>
    </location>
</feature>
<dbReference type="Gene3D" id="3.40.190.10">
    <property type="entry name" value="Periplasmic binding protein-like II"/>
    <property type="match status" value="1"/>
</dbReference>